<sequence length="541" mass="57864">MTKQKQSLSSPSGLIGTVVAAILASQPLIAAPVLLESGDGVISIDGELVSFEDGFYSVNTSLGNLRVSADLVTCSGEGCPTEVASADARPERRPAPRRDDLVNISGSDAIGSTLMPLLVEGYADSFDGAVQVERNNDVEKILLAIEDGGFGEERTGFRIMSSLSSDAFANLIGRSTEIGMSSERIPQASADILARNGAGDMRSAANEHLLALDNIVVIAHPDNPLDTVSMTQLGDIYAGRISNWSEIGGPNAPIRVVNRMANTSTRTVFEDRVFRDVAPGLPVNQVGAGDFEDVADEVFADETSIAYVPLPFIRGTKPMNIINECGIVMTPDAFSARTEEYNLGRFLYLYTRGDILSPEAADFLDFAKSNDADSVILKAGYIDLGVARQAQDMTGFRATQLRNNSATGLEAQVTGDMLSAMRRHDRLSATFRFQTGSAQLTDRGELNLDRLADYAEDLPAGSRLVFVGFADSVGPFANNLPLSEARAAQVLRAFRDRAGASLDGIQTTSLGFSELAPASCNTTEEGRAINRRVEVWIANES</sequence>
<dbReference type="InterPro" id="IPR024370">
    <property type="entry name" value="PBP_domain"/>
</dbReference>
<feature type="domain" description="OmpA-like" evidence="3">
    <location>
        <begin position="420"/>
        <end position="541"/>
    </location>
</feature>
<dbReference type="PANTHER" id="PTHR30570:SF1">
    <property type="entry name" value="PHOSPHATE-BINDING PROTEIN PSTS"/>
    <property type="match status" value="1"/>
</dbReference>
<evidence type="ECO:0000256" key="2">
    <source>
        <dbReference type="PROSITE-ProRule" id="PRU00473"/>
    </source>
</evidence>
<keyword evidence="2" id="KW-0472">Membrane</keyword>
<evidence type="ECO:0000313" key="4">
    <source>
        <dbReference type="EMBL" id="PJI91390.1"/>
    </source>
</evidence>
<dbReference type="Pfam" id="PF00691">
    <property type="entry name" value="OmpA"/>
    <property type="match status" value="1"/>
</dbReference>
<keyword evidence="5" id="KW-1185">Reference proteome</keyword>
<evidence type="ECO:0000256" key="1">
    <source>
        <dbReference type="ARBA" id="ARBA00022729"/>
    </source>
</evidence>
<accession>A0A2M8WKD2</accession>
<dbReference type="CDD" id="cd07185">
    <property type="entry name" value="OmpA_C-like"/>
    <property type="match status" value="1"/>
</dbReference>
<reference evidence="4 5" key="1">
    <citation type="submission" date="2017-11" db="EMBL/GenBank/DDBJ databases">
        <title>Genomic Encyclopedia of Archaeal and Bacterial Type Strains, Phase II (KMG-II): From Individual Species to Whole Genera.</title>
        <authorList>
            <person name="Goeker M."/>
        </authorList>
    </citation>
    <scope>NUCLEOTIDE SEQUENCE [LARGE SCALE GENOMIC DNA]</scope>
    <source>
        <strain evidence="4 5">DSM 29128</strain>
    </source>
</reference>
<dbReference type="InterPro" id="IPR036737">
    <property type="entry name" value="OmpA-like_sf"/>
</dbReference>
<dbReference type="PANTHER" id="PTHR30570">
    <property type="entry name" value="PERIPLASMIC PHOSPHATE BINDING COMPONENT OF PHOSPHATE ABC TRANSPORTER"/>
    <property type="match status" value="1"/>
</dbReference>
<dbReference type="Pfam" id="PF12849">
    <property type="entry name" value="PBP_like_2"/>
    <property type="match status" value="1"/>
</dbReference>
<dbReference type="GO" id="GO:0016020">
    <property type="term" value="C:membrane"/>
    <property type="evidence" value="ECO:0007669"/>
    <property type="project" value="UniProtKB-UniRule"/>
</dbReference>
<dbReference type="OrthoDB" id="9790048at2"/>
<dbReference type="RefSeq" id="WP_100366319.1">
    <property type="nucleotide sequence ID" value="NZ_PGTY01000001.1"/>
</dbReference>
<protein>
    <submittedName>
        <fullName evidence="4">Phosphate transport system substrate-binding protein</fullName>
    </submittedName>
</protein>
<dbReference type="SUPFAM" id="SSF103088">
    <property type="entry name" value="OmpA-like"/>
    <property type="match status" value="1"/>
</dbReference>
<dbReference type="PROSITE" id="PS51123">
    <property type="entry name" value="OMPA_2"/>
    <property type="match status" value="1"/>
</dbReference>
<name>A0A2M8WKD2_9RHOB</name>
<dbReference type="InterPro" id="IPR050811">
    <property type="entry name" value="Phosphate_ABC_transporter"/>
</dbReference>
<gene>
    <name evidence="4" type="ORF">BC777_0216</name>
</gene>
<evidence type="ECO:0000313" key="5">
    <source>
        <dbReference type="Proteomes" id="UP000228531"/>
    </source>
</evidence>
<dbReference type="InterPro" id="IPR006665">
    <property type="entry name" value="OmpA-like"/>
</dbReference>
<dbReference type="Proteomes" id="UP000228531">
    <property type="component" value="Unassembled WGS sequence"/>
</dbReference>
<dbReference type="AlphaFoldDB" id="A0A2M8WKD2"/>
<comment type="caution">
    <text evidence="4">The sequence shown here is derived from an EMBL/GenBank/DDBJ whole genome shotgun (WGS) entry which is preliminary data.</text>
</comment>
<dbReference type="SUPFAM" id="SSF53850">
    <property type="entry name" value="Periplasmic binding protein-like II"/>
    <property type="match status" value="1"/>
</dbReference>
<organism evidence="4 5">
    <name type="scientific">Yoonia maricola</name>
    <dbReference type="NCBI Taxonomy" id="420999"/>
    <lineage>
        <taxon>Bacteria</taxon>
        <taxon>Pseudomonadati</taxon>
        <taxon>Pseudomonadota</taxon>
        <taxon>Alphaproteobacteria</taxon>
        <taxon>Rhodobacterales</taxon>
        <taxon>Paracoccaceae</taxon>
        <taxon>Yoonia</taxon>
    </lineage>
</organism>
<dbReference type="Gene3D" id="3.40.190.10">
    <property type="entry name" value="Periplasmic binding protein-like II"/>
    <property type="match status" value="2"/>
</dbReference>
<evidence type="ECO:0000259" key="3">
    <source>
        <dbReference type="PROSITE" id="PS51123"/>
    </source>
</evidence>
<dbReference type="EMBL" id="PGTY01000001">
    <property type="protein sequence ID" value="PJI91390.1"/>
    <property type="molecule type" value="Genomic_DNA"/>
</dbReference>
<keyword evidence="1" id="KW-0732">Signal</keyword>
<proteinExistence type="predicted"/>
<dbReference type="Gene3D" id="3.30.1330.60">
    <property type="entry name" value="OmpA-like domain"/>
    <property type="match status" value="1"/>
</dbReference>